<evidence type="ECO:0000256" key="7">
    <source>
        <dbReference type="SAM" id="SignalP"/>
    </source>
</evidence>
<evidence type="ECO:0000313" key="9">
    <source>
        <dbReference type="EMBL" id="PWQ92021.1"/>
    </source>
</evidence>
<name>A0A317C1G2_9GAMM</name>
<dbReference type="GO" id="GO:0020037">
    <property type="term" value="F:heme binding"/>
    <property type="evidence" value="ECO:0007669"/>
    <property type="project" value="InterPro"/>
</dbReference>
<dbReference type="SUPFAM" id="SSF46626">
    <property type="entry name" value="Cytochrome c"/>
    <property type="match status" value="1"/>
</dbReference>
<keyword evidence="3 6" id="KW-0479">Metal-binding</keyword>
<keyword evidence="2 6" id="KW-0349">Heme</keyword>
<dbReference type="PROSITE" id="PS51007">
    <property type="entry name" value="CYTC"/>
    <property type="match status" value="1"/>
</dbReference>
<protein>
    <recommendedName>
        <fullName evidence="8">Cytochrome c domain-containing protein</fullName>
    </recommendedName>
</protein>
<keyword evidence="4" id="KW-0560">Oxidoreductase</keyword>
<evidence type="ECO:0000259" key="8">
    <source>
        <dbReference type="PROSITE" id="PS51007"/>
    </source>
</evidence>
<feature type="chain" id="PRO_5016403263" description="Cytochrome c domain-containing protein" evidence="7">
    <location>
        <begin position="28"/>
        <end position="179"/>
    </location>
</feature>
<dbReference type="InterPro" id="IPR036909">
    <property type="entry name" value="Cyt_c-like_dom_sf"/>
</dbReference>
<dbReference type="InterPro" id="IPR051395">
    <property type="entry name" value="Cytochrome_c_Peroxidase/MauG"/>
</dbReference>
<dbReference type="GO" id="GO:0004130">
    <property type="term" value="F:cytochrome-c peroxidase activity"/>
    <property type="evidence" value="ECO:0007669"/>
    <property type="project" value="TreeGrafter"/>
</dbReference>
<proteinExistence type="predicted"/>
<evidence type="ECO:0000256" key="1">
    <source>
        <dbReference type="ARBA" id="ARBA00004196"/>
    </source>
</evidence>
<dbReference type="EMBL" id="QGKM01000137">
    <property type="protein sequence ID" value="PWQ92021.1"/>
    <property type="molecule type" value="Genomic_DNA"/>
</dbReference>
<feature type="domain" description="Cytochrome c" evidence="8">
    <location>
        <begin position="86"/>
        <end position="179"/>
    </location>
</feature>
<dbReference type="InterPro" id="IPR004852">
    <property type="entry name" value="Di-haem_cyt_c_peroxidsae"/>
</dbReference>
<keyword evidence="10" id="KW-1185">Reference proteome</keyword>
<dbReference type="RefSeq" id="WP_181389869.1">
    <property type="nucleotide sequence ID" value="NZ_QGKM01000137.1"/>
</dbReference>
<evidence type="ECO:0000313" key="10">
    <source>
        <dbReference type="Proteomes" id="UP000245539"/>
    </source>
</evidence>
<dbReference type="PANTHER" id="PTHR30600">
    <property type="entry name" value="CYTOCHROME C PEROXIDASE-RELATED"/>
    <property type="match status" value="1"/>
</dbReference>
<keyword evidence="7" id="KW-0732">Signal</keyword>
<comment type="caution">
    <text evidence="9">The sequence shown here is derived from an EMBL/GenBank/DDBJ whole genome shotgun (WGS) entry which is preliminary data.</text>
</comment>
<dbReference type="InterPro" id="IPR009056">
    <property type="entry name" value="Cyt_c-like_dom"/>
</dbReference>
<dbReference type="GO" id="GO:0009055">
    <property type="term" value="F:electron transfer activity"/>
    <property type="evidence" value="ECO:0007669"/>
    <property type="project" value="InterPro"/>
</dbReference>
<evidence type="ECO:0000256" key="6">
    <source>
        <dbReference type="PROSITE-ProRule" id="PRU00433"/>
    </source>
</evidence>
<dbReference type="GO" id="GO:0046872">
    <property type="term" value="F:metal ion binding"/>
    <property type="evidence" value="ECO:0007669"/>
    <property type="project" value="UniProtKB-KW"/>
</dbReference>
<feature type="non-terminal residue" evidence="9">
    <location>
        <position position="179"/>
    </location>
</feature>
<accession>A0A317C1G2</accession>
<comment type="subcellular location">
    <subcellularLocation>
        <location evidence="1">Cell envelope</location>
    </subcellularLocation>
</comment>
<dbReference type="AlphaFoldDB" id="A0A317C1G2"/>
<dbReference type="Proteomes" id="UP000245539">
    <property type="component" value="Unassembled WGS sequence"/>
</dbReference>
<evidence type="ECO:0000256" key="2">
    <source>
        <dbReference type="ARBA" id="ARBA00022617"/>
    </source>
</evidence>
<evidence type="ECO:0000256" key="4">
    <source>
        <dbReference type="ARBA" id="ARBA00023002"/>
    </source>
</evidence>
<dbReference type="GO" id="GO:0030313">
    <property type="term" value="C:cell envelope"/>
    <property type="evidence" value="ECO:0007669"/>
    <property type="project" value="UniProtKB-SubCell"/>
</dbReference>
<feature type="signal peptide" evidence="7">
    <location>
        <begin position="1"/>
        <end position="27"/>
    </location>
</feature>
<sequence length="179" mass="19345">MRLEFTLSLVTPVLSAVLICFAPGAAAEGEIQTSAPNENMPAKTVTALDASGLVLTQQQLSSALAHGPWPPALNNDPSNRVSGNPDAIEFGKQLFFTPLLSANKQVSCASCHSPDQAFASGPAIAANTHDLHRNTQTVINTRFNRWFGWDGRNDNLWAQSIRPITRLEEMALPPEAVRE</sequence>
<organism evidence="9 10">
    <name type="scientific">Leucothrix pacifica</name>
    <dbReference type="NCBI Taxonomy" id="1247513"/>
    <lineage>
        <taxon>Bacteria</taxon>
        <taxon>Pseudomonadati</taxon>
        <taxon>Pseudomonadota</taxon>
        <taxon>Gammaproteobacteria</taxon>
        <taxon>Thiotrichales</taxon>
        <taxon>Thiotrichaceae</taxon>
        <taxon>Leucothrix</taxon>
    </lineage>
</organism>
<keyword evidence="5 6" id="KW-0408">Iron</keyword>
<dbReference type="Gene3D" id="1.10.760.10">
    <property type="entry name" value="Cytochrome c-like domain"/>
    <property type="match status" value="1"/>
</dbReference>
<dbReference type="Pfam" id="PF03150">
    <property type="entry name" value="CCP_MauG"/>
    <property type="match status" value="1"/>
</dbReference>
<evidence type="ECO:0000256" key="5">
    <source>
        <dbReference type="ARBA" id="ARBA00023004"/>
    </source>
</evidence>
<evidence type="ECO:0000256" key="3">
    <source>
        <dbReference type="ARBA" id="ARBA00022723"/>
    </source>
</evidence>
<gene>
    <name evidence="9" type="ORF">DKW60_23340</name>
</gene>
<reference evidence="9 10" key="1">
    <citation type="submission" date="2018-05" db="EMBL/GenBank/DDBJ databases">
        <title>Leucothrix arctica sp. nov., isolated from Arctic seawater.</title>
        <authorList>
            <person name="Choi A."/>
            <person name="Baek K."/>
        </authorList>
    </citation>
    <scope>NUCLEOTIDE SEQUENCE [LARGE SCALE GENOMIC DNA]</scope>
    <source>
        <strain evidence="9 10">JCM 18388</strain>
    </source>
</reference>